<gene>
    <name evidence="1" type="ORF">NEOLEDRAFT_778899</name>
</gene>
<protein>
    <submittedName>
        <fullName evidence="1">Uncharacterized protein</fullName>
    </submittedName>
</protein>
<dbReference type="AlphaFoldDB" id="A0A165UW29"/>
<evidence type="ECO:0000313" key="2">
    <source>
        <dbReference type="Proteomes" id="UP000076761"/>
    </source>
</evidence>
<dbReference type="InParanoid" id="A0A165UW29"/>
<sequence>MDSAFLKACFSGRRDWVSLKCSEHSSVSIAMLNGSSKIQPCPVLNICGGCYATAFQLALFHKSAVYKTCSFHSVPLSVFRSFSLRSSTLSVASHIVAVRSPGFFCYGSAYYYSSWLLGLDFVSRSSSRTVTPASSDSDPTLPVLCQRLRLLM</sequence>
<dbReference type="Proteomes" id="UP000076761">
    <property type="component" value="Unassembled WGS sequence"/>
</dbReference>
<name>A0A165UW29_9AGAM</name>
<organism evidence="1 2">
    <name type="scientific">Neolentinus lepideus HHB14362 ss-1</name>
    <dbReference type="NCBI Taxonomy" id="1314782"/>
    <lineage>
        <taxon>Eukaryota</taxon>
        <taxon>Fungi</taxon>
        <taxon>Dikarya</taxon>
        <taxon>Basidiomycota</taxon>
        <taxon>Agaricomycotina</taxon>
        <taxon>Agaricomycetes</taxon>
        <taxon>Gloeophyllales</taxon>
        <taxon>Gloeophyllaceae</taxon>
        <taxon>Neolentinus</taxon>
    </lineage>
</organism>
<reference evidence="1 2" key="1">
    <citation type="journal article" date="2016" name="Mol. Biol. Evol.">
        <title>Comparative Genomics of Early-Diverging Mushroom-Forming Fungi Provides Insights into the Origins of Lignocellulose Decay Capabilities.</title>
        <authorList>
            <person name="Nagy L.G."/>
            <person name="Riley R."/>
            <person name="Tritt A."/>
            <person name="Adam C."/>
            <person name="Daum C."/>
            <person name="Floudas D."/>
            <person name="Sun H."/>
            <person name="Yadav J.S."/>
            <person name="Pangilinan J."/>
            <person name="Larsson K.H."/>
            <person name="Matsuura K."/>
            <person name="Barry K."/>
            <person name="Labutti K."/>
            <person name="Kuo R."/>
            <person name="Ohm R.A."/>
            <person name="Bhattacharya S.S."/>
            <person name="Shirouzu T."/>
            <person name="Yoshinaga Y."/>
            <person name="Martin F.M."/>
            <person name="Grigoriev I.V."/>
            <person name="Hibbett D.S."/>
        </authorList>
    </citation>
    <scope>NUCLEOTIDE SEQUENCE [LARGE SCALE GENOMIC DNA]</scope>
    <source>
        <strain evidence="1 2">HHB14362 ss-1</strain>
    </source>
</reference>
<dbReference type="EMBL" id="KV425556">
    <property type="protein sequence ID" value="KZT28785.1"/>
    <property type="molecule type" value="Genomic_DNA"/>
</dbReference>
<accession>A0A165UW29</accession>
<evidence type="ECO:0000313" key="1">
    <source>
        <dbReference type="EMBL" id="KZT28785.1"/>
    </source>
</evidence>
<keyword evidence="2" id="KW-1185">Reference proteome</keyword>
<proteinExistence type="predicted"/>